<evidence type="ECO:0000256" key="3">
    <source>
        <dbReference type="ARBA" id="ARBA00022691"/>
    </source>
</evidence>
<dbReference type="InterPro" id="IPR029063">
    <property type="entry name" value="SAM-dependent_MTases_sf"/>
</dbReference>
<evidence type="ECO:0000313" key="8">
    <source>
        <dbReference type="EMBL" id="SDQ16949.1"/>
    </source>
</evidence>
<dbReference type="HAMAP" id="MF_02126">
    <property type="entry name" value="RF_methyltr_PrmC"/>
    <property type="match status" value="1"/>
</dbReference>
<dbReference type="GO" id="GO:0003676">
    <property type="term" value="F:nucleic acid binding"/>
    <property type="evidence" value="ECO:0007669"/>
    <property type="project" value="InterPro"/>
</dbReference>
<keyword evidence="3 5" id="KW-0949">S-adenosyl-L-methionine</keyword>
<proteinExistence type="inferred from homology"/>
<dbReference type="InterPro" id="IPR007848">
    <property type="entry name" value="Small_mtfrase_dom"/>
</dbReference>
<dbReference type="GO" id="GO:0032259">
    <property type="term" value="P:methylation"/>
    <property type="evidence" value="ECO:0007669"/>
    <property type="project" value="UniProtKB-KW"/>
</dbReference>
<protein>
    <recommendedName>
        <fullName evidence="5">Release factor glutamine methyltransferase</fullName>
        <shortName evidence="5">RF MTase</shortName>
        <ecNumber evidence="5">2.1.1.297</ecNumber>
    </recommendedName>
    <alternativeName>
        <fullName evidence="5">N5-glutamine methyltransferase PrmC</fullName>
    </alternativeName>
    <alternativeName>
        <fullName evidence="5">Protein-(glutamine-N5) MTase PrmC</fullName>
    </alternativeName>
    <alternativeName>
        <fullName evidence="5">Protein-glutamine N-methyltransferase PrmC</fullName>
    </alternativeName>
</protein>
<comment type="function">
    <text evidence="5">Methylates the class 1 translation termination release factors RF1/PrfA and RF2/PrfB on the glutamine residue of the universally conserved GGQ motif.</text>
</comment>
<dbReference type="Proteomes" id="UP000199481">
    <property type="component" value="Unassembled WGS sequence"/>
</dbReference>
<dbReference type="PANTHER" id="PTHR18895">
    <property type="entry name" value="HEMK METHYLTRANSFERASE"/>
    <property type="match status" value="1"/>
</dbReference>
<dbReference type="InterPro" id="IPR019874">
    <property type="entry name" value="RF_methyltr_PrmC"/>
</dbReference>
<dbReference type="EMBL" id="FNJW01000008">
    <property type="protein sequence ID" value="SDQ16949.1"/>
    <property type="molecule type" value="Genomic_DNA"/>
</dbReference>
<dbReference type="CDD" id="cd02440">
    <property type="entry name" value="AdoMet_MTases"/>
    <property type="match status" value="1"/>
</dbReference>
<gene>
    <name evidence="5" type="primary">prmC</name>
    <name evidence="8" type="ORF">SAMN04487752_1072</name>
</gene>
<feature type="binding site" evidence="5">
    <location>
        <begin position="187"/>
        <end position="190"/>
    </location>
    <ligand>
        <name>substrate</name>
    </ligand>
</feature>
<feature type="binding site" evidence="5">
    <location>
        <position position="187"/>
    </location>
    <ligand>
        <name>S-adenosyl-L-methionine</name>
        <dbReference type="ChEBI" id="CHEBI:59789"/>
    </ligand>
</feature>
<dbReference type="SUPFAM" id="SSF53335">
    <property type="entry name" value="S-adenosyl-L-methionine-dependent methyltransferases"/>
    <property type="match status" value="1"/>
</dbReference>
<comment type="caution">
    <text evidence="5">Lacks conserved residue(s) required for the propagation of feature annotation.</text>
</comment>
<sequence length="282" mass="32005">MKSKTTYREVLKWASSFLETCKREPIAAEILLRERLNWSKTDIMLHLNEEMPSDVKHQLLQDVSNHGSGIPIQQLLGYCWFYDRKFKVTKDTLIPRPETEEIVDIFLKSTSTEQEKTVLDIGTGTGIIAITLKKERPLYEVTATDISSKALEVAQENATTLEADVRFLEGDLTNPVKTETFDVILSNPPYISNDEISYMDESVLHYEPHLALFAENNGLAMYQRLAKELPAILNPGGEIVLEIGFKQGEKVQKLFQEAFPLAEVTIKKDMSGNERLIQVKAK</sequence>
<dbReference type="Gene3D" id="1.10.8.10">
    <property type="entry name" value="DNA helicase RuvA subunit, C-terminal domain"/>
    <property type="match status" value="1"/>
</dbReference>
<reference evidence="9" key="1">
    <citation type="submission" date="2016-10" db="EMBL/GenBank/DDBJ databases">
        <authorList>
            <person name="Varghese N."/>
            <person name="Submissions S."/>
        </authorList>
    </citation>
    <scope>NUCLEOTIDE SEQUENCE [LARGE SCALE GENOMIC DNA]</scope>
    <source>
        <strain evidence="9">MPL-11</strain>
    </source>
</reference>
<dbReference type="Pfam" id="PF17827">
    <property type="entry name" value="PrmC_N"/>
    <property type="match status" value="1"/>
</dbReference>
<evidence type="ECO:0000259" key="7">
    <source>
        <dbReference type="Pfam" id="PF17827"/>
    </source>
</evidence>
<evidence type="ECO:0000256" key="2">
    <source>
        <dbReference type="ARBA" id="ARBA00022679"/>
    </source>
</evidence>
<dbReference type="RefSeq" id="WP_035023795.1">
    <property type="nucleotide sequence ID" value="NZ_FNJW01000008.1"/>
</dbReference>
<name>A0A1H0YP78_9LACT</name>
<keyword evidence="2 5" id="KW-0808">Transferase</keyword>
<evidence type="ECO:0000256" key="4">
    <source>
        <dbReference type="ARBA" id="ARBA00048391"/>
    </source>
</evidence>
<comment type="catalytic activity">
    <reaction evidence="4 5">
        <text>L-glutaminyl-[peptide chain release factor] + S-adenosyl-L-methionine = N(5)-methyl-L-glutaminyl-[peptide chain release factor] + S-adenosyl-L-homocysteine + H(+)</text>
        <dbReference type="Rhea" id="RHEA:42896"/>
        <dbReference type="Rhea" id="RHEA-COMP:10271"/>
        <dbReference type="Rhea" id="RHEA-COMP:10272"/>
        <dbReference type="ChEBI" id="CHEBI:15378"/>
        <dbReference type="ChEBI" id="CHEBI:30011"/>
        <dbReference type="ChEBI" id="CHEBI:57856"/>
        <dbReference type="ChEBI" id="CHEBI:59789"/>
        <dbReference type="ChEBI" id="CHEBI:61891"/>
        <dbReference type="EC" id="2.1.1.297"/>
    </reaction>
</comment>
<dbReference type="InterPro" id="IPR004556">
    <property type="entry name" value="HemK-like"/>
</dbReference>
<dbReference type="InterPro" id="IPR002052">
    <property type="entry name" value="DNA_methylase_N6_adenine_CS"/>
</dbReference>
<dbReference type="PROSITE" id="PS00092">
    <property type="entry name" value="N6_MTASE"/>
    <property type="match status" value="1"/>
</dbReference>
<dbReference type="EC" id="2.1.1.297" evidence="5"/>
<dbReference type="Gene3D" id="3.40.50.150">
    <property type="entry name" value="Vaccinia Virus protein VP39"/>
    <property type="match status" value="1"/>
</dbReference>
<dbReference type="AlphaFoldDB" id="A0A1H0YP78"/>
<feature type="binding site" evidence="5">
    <location>
        <position position="145"/>
    </location>
    <ligand>
        <name>S-adenosyl-L-methionine</name>
        <dbReference type="ChEBI" id="CHEBI:59789"/>
    </ligand>
</feature>
<feature type="binding site" evidence="5">
    <location>
        <begin position="122"/>
        <end position="126"/>
    </location>
    <ligand>
        <name>S-adenosyl-L-methionine</name>
        <dbReference type="ChEBI" id="CHEBI:59789"/>
    </ligand>
</feature>
<accession>A0A1H0YP78</accession>
<dbReference type="OrthoDB" id="9800643at2"/>
<dbReference type="PANTHER" id="PTHR18895:SF74">
    <property type="entry name" value="MTRF1L RELEASE FACTOR GLUTAMINE METHYLTRANSFERASE"/>
    <property type="match status" value="1"/>
</dbReference>
<dbReference type="NCBIfam" id="TIGR00536">
    <property type="entry name" value="hemK_fam"/>
    <property type="match status" value="1"/>
</dbReference>
<organism evidence="8 9">
    <name type="scientific">Carnobacterium viridans</name>
    <dbReference type="NCBI Taxonomy" id="174587"/>
    <lineage>
        <taxon>Bacteria</taxon>
        <taxon>Bacillati</taxon>
        <taxon>Bacillota</taxon>
        <taxon>Bacilli</taxon>
        <taxon>Lactobacillales</taxon>
        <taxon>Carnobacteriaceae</taxon>
        <taxon>Carnobacterium</taxon>
    </lineage>
</organism>
<feature type="domain" description="Methyltransferase small" evidence="6">
    <location>
        <begin position="105"/>
        <end position="196"/>
    </location>
</feature>
<dbReference type="NCBIfam" id="TIGR03534">
    <property type="entry name" value="RF_mod_PrmC"/>
    <property type="match status" value="1"/>
</dbReference>
<feature type="domain" description="Release factor glutamine methyltransferase N-terminal" evidence="7">
    <location>
        <begin position="9"/>
        <end position="77"/>
    </location>
</feature>
<keyword evidence="1 5" id="KW-0489">Methyltransferase</keyword>
<evidence type="ECO:0000256" key="1">
    <source>
        <dbReference type="ARBA" id="ARBA00022603"/>
    </source>
</evidence>
<comment type="similarity">
    <text evidence="5">Belongs to the protein N5-glutamine methyltransferase family. PrmC subfamily.</text>
</comment>
<keyword evidence="9" id="KW-1185">Reference proteome</keyword>
<evidence type="ECO:0000259" key="6">
    <source>
        <dbReference type="Pfam" id="PF05175"/>
    </source>
</evidence>
<evidence type="ECO:0000256" key="5">
    <source>
        <dbReference type="HAMAP-Rule" id="MF_02126"/>
    </source>
</evidence>
<dbReference type="InterPro" id="IPR050320">
    <property type="entry name" value="N5-glutamine_MTase"/>
</dbReference>
<dbReference type="InterPro" id="IPR040758">
    <property type="entry name" value="PrmC_N"/>
</dbReference>
<dbReference type="GO" id="GO:0102559">
    <property type="term" value="F:peptide chain release factor N(5)-glutamine methyltransferase activity"/>
    <property type="evidence" value="ECO:0007669"/>
    <property type="project" value="UniProtKB-EC"/>
</dbReference>
<evidence type="ECO:0000313" key="9">
    <source>
        <dbReference type="Proteomes" id="UP000199481"/>
    </source>
</evidence>
<dbReference type="Pfam" id="PF05175">
    <property type="entry name" value="MTS"/>
    <property type="match status" value="1"/>
</dbReference>